<sequence>MQSLARTRVATLARPSSRSAILAGRRFLASDAHDEHHDEHHDIAPARPEGFTSPGWGYLIALSAAVVAFYKYAPAPGDEAYITRYIKHYTHNAEEWERINIKHLFLSKESQESALLVADARPPVVHRYRYPQMLERASPHLQRVGPQVDLSGVVAKTDKDY</sequence>
<dbReference type="OrthoDB" id="2120038at2759"/>
<dbReference type="Proteomes" id="UP000076761">
    <property type="component" value="Unassembled WGS sequence"/>
</dbReference>
<dbReference type="PANTHER" id="PTHR42100">
    <property type="entry name" value="OXIDOREDUCTASE 178 KDA SUBUNIT, PUTATIVE (AFU_ORTHOLOGUE AFUA_8G04320)-RELATED"/>
    <property type="match status" value="1"/>
</dbReference>
<organism evidence="1 2">
    <name type="scientific">Neolentinus lepideus HHB14362 ss-1</name>
    <dbReference type="NCBI Taxonomy" id="1314782"/>
    <lineage>
        <taxon>Eukaryota</taxon>
        <taxon>Fungi</taxon>
        <taxon>Dikarya</taxon>
        <taxon>Basidiomycota</taxon>
        <taxon>Agaricomycotina</taxon>
        <taxon>Agaricomycetes</taxon>
        <taxon>Gloeophyllales</taxon>
        <taxon>Gloeophyllaceae</taxon>
        <taxon>Neolentinus</taxon>
    </lineage>
</organism>
<dbReference type="AlphaFoldDB" id="A0A165NNW0"/>
<evidence type="ECO:0000313" key="2">
    <source>
        <dbReference type="Proteomes" id="UP000076761"/>
    </source>
</evidence>
<dbReference type="STRING" id="1314782.A0A165NNW0"/>
<name>A0A165NNW0_9AGAM</name>
<accession>A0A165NNW0</accession>
<dbReference type="EMBL" id="KV425630">
    <property type="protein sequence ID" value="KZT19904.1"/>
    <property type="molecule type" value="Genomic_DNA"/>
</dbReference>
<proteinExistence type="predicted"/>
<dbReference type="InParanoid" id="A0A165NNW0"/>
<dbReference type="InterPro" id="IPR034444">
    <property type="entry name" value="Nuo17.8"/>
</dbReference>
<keyword evidence="2" id="KW-1185">Reference proteome</keyword>
<evidence type="ECO:0008006" key="3">
    <source>
        <dbReference type="Google" id="ProtNLM"/>
    </source>
</evidence>
<protein>
    <recommendedName>
        <fullName evidence="3">NADH-ubiquinone oxidoreductase 17.8 kDa subunit</fullName>
    </recommendedName>
</protein>
<reference evidence="1 2" key="1">
    <citation type="journal article" date="2016" name="Mol. Biol. Evol.">
        <title>Comparative Genomics of Early-Diverging Mushroom-Forming Fungi Provides Insights into the Origins of Lignocellulose Decay Capabilities.</title>
        <authorList>
            <person name="Nagy L.G."/>
            <person name="Riley R."/>
            <person name="Tritt A."/>
            <person name="Adam C."/>
            <person name="Daum C."/>
            <person name="Floudas D."/>
            <person name="Sun H."/>
            <person name="Yadav J.S."/>
            <person name="Pangilinan J."/>
            <person name="Larsson K.H."/>
            <person name="Matsuura K."/>
            <person name="Barry K."/>
            <person name="Labutti K."/>
            <person name="Kuo R."/>
            <person name="Ohm R.A."/>
            <person name="Bhattacharya S.S."/>
            <person name="Shirouzu T."/>
            <person name="Yoshinaga Y."/>
            <person name="Martin F.M."/>
            <person name="Grigoriev I.V."/>
            <person name="Hibbett D.S."/>
        </authorList>
    </citation>
    <scope>NUCLEOTIDE SEQUENCE [LARGE SCALE GENOMIC DNA]</scope>
    <source>
        <strain evidence="1 2">HHB14362 ss-1</strain>
    </source>
</reference>
<evidence type="ECO:0000313" key="1">
    <source>
        <dbReference type="EMBL" id="KZT19904.1"/>
    </source>
</evidence>
<gene>
    <name evidence="1" type="ORF">NEOLEDRAFT_1183005</name>
</gene>
<dbReference type="PANTHER" id="PTHR42100:SF1">
    <property type="entry name" value="OXIDOREDUCTASE 178 KDA SUBUNIT, PUTATIVE (AFU_ORTHOLOGUE AFUA_8G04320)-RELATED"/>
    <property type="match status" value="1"/>
</dbReference>
<dbReference type="GO" id="GO:0005739">
    <property type="term" value="C:mitochondrion"/>
    <property type="evidence" value="ECO:0007669"/>
    <property type="project" value="InterPro"/>
</dbReference>